<dbReference type="PROSITE" id="PS51471">
    <property type="entry name" value="FE2OG_OXY"/>
    <property type="match status" value="1"/>
</dbReference>
<dbReference type="InterPro" id="IPR050231">
    <property type="entry name" value="Iron_ascorbate_oxido_reductase"/>
</dbReference>
<evidence type="ECO:0000313" key="5">
    <source>
        <dbReference type="Proteomes" id="UP001610563"/>
    </source>
</evidence>
<evidence type="ECO:0000259" key="3">
    <source>
        <dbReference type="PROSITE" id="PS51471"/>
    </source>
</evidence>
<keyword evidence="5" id="KW-1185">Reference proteome</keyword>
<feature type="domain" description="Fe2OG dioxygenase" evidence="3">
    <location>
        <begin position="157"/>
        <end position="279"/>
    </location>
</feature>
<dbReference type="InterPro" id="IPR027443">
    <property type="entry name" value="IPNS-like_sf"/>
</dbReference>
<dbReference type="PANTHER" id="PTHR47990">
    <property type="entry name" value="2-OXOGLUTARATE (2OG) AND FE(II)-DEPENDENT OXYGENASE SUPERFAMILY PROTEIN-RELATED"/>
    <property type="match status" value="1"/>
</dbReference>
<keyword evidence="2" id="KW-0408">Iron</keyword>
<comment type="caution">
    <text evidence="4">The sequence shown here is derived from an EMBL/GenBank/DDBJ whole genome shotgun (WGS) entry which is preliminary data.</text>
</comment>
<keyword evidence="2" id="KW-0560">Oxidoreductase</keyword>
<name>A0ABR4FMX4_9EURO</name>
<dbReference type="InterPro" id="IPR005123">
    <property type="entry name" value="Oxoglu/Fe-dep_dioxygenase_dom"/>
</dbReference>
<dbReference type="Gene3D" id="2.60.120.330">
    <property type="entry name" value="B-lactam Antibiotic, Isopenicillin N Synthase, Chain"/>
    <property type="match status" value="1"/>
</dbReference>
<dbReference type="Proteomes" id="UP001610563">
    <property type="component" value="Unassembled WGS sequence"/>
</dbReference>
<evidence type="ECO:0000256" key="1">
    <source>
        <dbReference type="ARBA" id="ARBA00008056"/>
    </source>
</evidence>
<proteinExistence type="inferred from homology"/>
<keyword evidence="2" id="KW-0479">Metal-binding</keyword>
<evidence type="ECO:0000256" key="2">
    <source>
        <dbReference type="RuleBase" id="RU003682"/>
    </source>
</evidence>
<gene>
    <name evidence="4" type="ORF">BJX66DRAFT_316438</name>
</gene>
<comment type="similarity">
    <text evidence="1 2">Belongs to the iron/ascorbate-dependent oxidoreductase family.</text>
</comment>
<dbReference type="Pfam" id="PF03171">
    <property type="entry name" value="2OG-FeII_Oxy"/>
    <property type="match status" value="1"/>
</dbReference>
<protein>
    <submittedName>
        <fullName evidence="4">Clavaminate synthase-like protein</fullName>
    </submittedName>
</protein>
<dbReference type="Pfam" id="PF14226">
    <property type="entry name" value="DIOX_N"/>
    <property type="match status" value="1"/>
</dbReference>
<sequence>MGSIEDSSLIPSVSYADLVADDTAARELASDTFVQALKTYGACRVRDHGISQVVMENCLEKSWAFFNRDPDVKFTEASTIPGARYVPFGSEKIRGEAHLDETMEFQHAAYESPLSVPSPVSELRNACGPFHEECNRIHATLLNAISSPIKPSRPLTSIHSPQNTYLAPYFYHFPDPDDKETLRVPPHIDPTTLLFNFQDSLGGLKVADLTQLSRKRLSAHAVSEAGARFIPVSCQPGEFLVLAGSLLRKLLGEEMKHSVHCVERPVGSSGFHLNYWTIPDLDTVCGTQEREETVGDYLARVFPAAFGGV</sequence>
<dbReference type="InterPro" id="IPR026992">
    <property type="entry name" value="DIOX_N"/>
</dbReference>
<evidence type="ECO:0000313" key="4">
    <source>
        <dbReference type="EMBL" id="KAL2784577.1"/>
    </source>
</evidence>
<dbReference type="SUPFAM" id="SSF51197">
    <property type="entry name" value="Clavaminate synthase-like"/>
    <property type="match status" value="1"/>
</dbReference>
<organism evidence="4 5">
    <name type="scientific">Aspergillus keveii</name>
    <dbReference type="NCBI Taxonomy" id="714993"/>
    <lineage>
        <taxon>Eukaryota</taxon>
        <taxon>Fungi</taxon>
        <taxon>Dikarya</taxon>
        <taxon>Ascomycota</taxon>
        <taxon>Pezizomycotina</taxon>
        <taxon>Eurotiomycetes</taxon>
        <taxon>Eurotiomycetidae</taxon>
        <taxon>Eurotiales</taxon>
        <taxon>Aspergillaceae</taxon>
        <taxon>Aspergillus</taxon>
        <taxon>Aspergillus subgen. Nidulantes</taxon>
    </lineage>
</organism>
<dbReference type="InterPro" id="IPR044861">
    <property type="entry name" value="IPNS-like_FE2OG_OXY"/>
</dbReference>
<reference evidence="4 5" key="1">
    <citation type="submission" date="2024-07" db="EMBL/GenBank/DDBJ databases">
        <title>Section-level genome sequencing and comparative genomics of Aspergillus sections Usti and Cavernicolus.</title>
        <authorList>
            <consortium name="Lawrence Berkeley National Laboratory"/>
            <person name="Nybo J.L."/>
            <person name="Vesth T.C."/>
            <person name="Theobald S."/>
            <person name="Frisvad J.C."/>
            <person name="Larsen T.O."/>
            <person name="Kjaerboelling I."/>
            <person name="Rothschild-Mancinelli K."/>
            <person name="Lyhne E.K."/>
            <person name="Kogle M.E."/>
            <person name="Barry K."/>
            <person name="Clum A."/>
            <person name="Na H."/>
            <person name="Ledsgaard L."/>
            <person name="Lin J."/>
            <person name="Lipzen A."/>
            <person name="Kuo A."/>
            <person name="Riley R."/>
            <person name="Mondo S."/>
            <person name="Labutti K."/>
            <person name="Haridas S."/>
            <person name="Pangalinan J."/>
            <person name="Salamov A.A."/>
            <person name="Simmons B.A."/>
            <person name="Magnuson J.K."/>
            <person name="Chen J."/>
            <person name="Drula E."/>
            <person name="Henrissat B."/>
            <person name="Wiebenga A."/>
            <person name="Lubbers R.J."/>
            <person name="Gomes A.C."/>
            <person name="Makela M.R."/>
            <person name="Stajich J."/>
            <person name="Grigoriev I.V."/>
            <person name="Mortensen U.H."/>
            <person name="De Vries R.P."/>
            <person name="Baker S.E."/>
            <person name="Andersen M.R."/>
        </authorList>
    </citation>
    <scope>NUCLEOTIDE SEQUENCE [LARGE SCALE GENOMIC DNA]</scope>
    <source>
        <strain evidence="4 5">CBS 209.92</strain>
    </source>
</reference>
<dbReference type="EMBL" id="JBFTWV010000174">
    <property type="protein sequence ID" value="KAL2784577.1"/>
    <property type="molecule type" value="Genomic_DNA"/>
</dbReference>
<accession>A0ABR4FMX4</accession>